<protein>
    <submittedName>
        <fullName evidence="1">TniQ family protein</fullName>
    </submittedName>
</protein>
<reference evidence="1 2" key="1">
    <citation type="submission" date="2021-02" db="EMBL/GenBank/DDBJ databases">
        <title>Paenibacillus tianjinensis sp. nov.</title>
        <authorList>
            <person name="Liu H."/>
        </authorList>
    </citation>
    <scope>NUCLEOTIDE SEQUENCE [LARGE SCALE GENOMIC DNA]</scope>
    <source>
        <strain evidence="1 2">TB2019</strain>
    </source>
</reference>
<evidence type="ECO:0000313" key="2">
    <source>
        <dbReference type="Proteomes" id="UP000663452"/>
    </source>
</evidence>
<accession>A0ABX7LNY3</accession>
<organism evidence="1 2">
    <name type="scientific">Paenibacillus tianjinensis</name>
    <dbReference type="NCBI Taxonomy" id="2810347"/>
    <lineage>
        <taxon>Bacteria</taxon>
        <taxon>Bacillati</taxon>
        <taxon>Bacillota</taxon>
        <taxon>Bacilli</taxon>
        <taxon>Bacillales</taxon>
        <taxon>Paenibacillaceae</taxon>
        <taxon>Paenibacillus</taxon>
    </lineage>
</organism>
<dbReference type="EMBL" id="CP070969">
    <property type="protein sequence ID" value="QSF47522.1"/>
    <property type="molecule type" value="Genomic_DNA"/>
</dbReference>
<keyword evidence="2" id="KW-1185">Reference proteome</keyword>
<proteinExistence type="predicted"/>
<dbReference type="RefSeq" id="WP_054940727.1">
    <property type="nucleotide sequence ID" value="NZ_CP070969.1"/>
</dbReference>
<dbReference type="Proteomes" id="UP000663452">
    <property type="component" value="Chromosome"/>
</dbReference>
<name>A0ABX7LNY3_9BACL</name>
<evidence type="ECO:0000313" key="1">
    <source>
        <dbReference type="EMBL" id="QSF47522.1"/>
    </source>
</evidence>
<gene>
    <name evidence="1" type="ORF">JRJ22_13710</name>
</gene>
<sequence>MGAIWRKEWIRPYESAWSVFEKFSYANIINKSLILRTFGTEDVLSIKNNHLGNHVRDLLTLNGLDELKVTKQFQVNVHSLTRGVIQNLLHPLGNTARKEEWFSLHIRWCPKCILNGYHSLMHQFTLFEICPFHNEPLKDECPACRQKTPYILSDTYMSSAFTCKCGYQYADLSTRWLKWEVDTSKFINTDIAKWIAPEHLKTSNERFIYVPENLNFNMLNQVTEKGKGNPFIESSFFTYKIDPSGDALKDKVLESLYEEIFMDNRQIFKTIDKHIKKTYRLHLDCIKRLQLLLKEEQDDFPPICPIAYAYVFWKQSSLSLPNFYGPLQGVPNRGKEKRQFNVVCLLYKERLSHLFRAANKTLSYFGSVDGDALRWIINKTTAYQLYQMFINWLDFALLNSKELSKPKGNEYEKIIHSNMFFLFVLKRENERILLRFICTRINKNRKINISTIDCRRWKNKGKSMRSFSPLAVSMMIDQKHKELQVYVDQYVTKLNL</sequence>